<comment type="caution">
    <text evidence="2">The sequence shown here is derived from an EMBL/GenBank/DDBJ whole genome shotgun (WGS) entry which is preliminary data.</text>
</comment>
<dbReference type="Gene3D" id="3.30.420.10">
    <property type="entry name" value="Ribonuclease H-like superfamily/Ribonuclease H"/>
    <property type="match status" value="1"/>
</dbReference>
<dbReference type="SUPFAM" id="SSF53098">
    <property type="entry name" value="Ribonuclease H-like"/>
    <property type="match status" value="1"/>
</dbReference>
<dbReference type="Pfam" id="PF00665">
    <property type="entry name" value="rve"/>
    <property type="match status" value="1"/>
</dbReference>
<dbReference type="NCBIfam" id="NF033516">
    <property type="entry name" value="transpos_IS3"/>
    <property type="match status" value="1"/>
</dbReference>
<name>A0A9D7HVA3_9PROT</name>
<dbReference type="EMBL" id="JADJEV010000004">
    <property type="protein sequence ID" value="MBK6974470.1"/>
    <property type="molecule type" value="Genomic_DNA"/>
</dbReference>
<reference evidence="2" key="1">
    <citation type="submission" date="2020-10" db="EMBL/GenBank/DDBJ databases">
        <title>Connecting structure to function with the recovery of over 1000 high-quality activated sludge metagenome-assembled genomes encoding full-length rRNA genes using long-read sequencing.</title>
        <authorList>
            <person name="Singleton C.M."/>
            <person name="Petriglieri F."/>
            <person name="Kristensen J.M."/>
            <person name="Kirkegaard R.H."/>
            <person name="Michaelsen T.Y."/>
            <person name="Andersen M.H."/>
            <person name="Karst S.M."/>
            <person name="Dueholm M.S."/>
            <person name="Nielsen P.H."/>
            <person name="Albertsen M."/>
        </authorList>
    </citation>
    <scope>NUCLEOTIDE SEQUENCE</scope>
    <source>
        <strain evidence="2">Bjer_18-Q3-R1-45_BAT3C.347</strain>
    </source>
</reference>
<dbReference type="InterPro" id="IPR025948">
    <property type="entry name" value="HTH-like_dom"/>
</dbReference>
<evidence type="ECO:0000259" key="1">
    <source>
        <dbReference type="PROSITE" id="PS50994"/>
    </source>
</evidence>
<dbReference type="AlphaFoldDB" id="A0A9D7HVA3"/>
<gene>
    <name evidence="2" type="ORF">IPH26_16505</name>
</gene>
<dbReference type="InterPro" id="IPR050900">
    <property type="entry name" value="Transposase_IS3/IS150/IS904"/>
</dbReference>
<proteinExistence type="predicted"/>
<dbReference type="GO" id="GO:0003676">
    <property type="term" value="F:nucleic acid binding"/>
    <property type="evidence" value="ECO:0007669"/>
    <property type="project" value="InterPro"/>
</dbReference>
<dbReference type="PANTHER" id="PTHR46889">
    <property type="entry name" value="TRANSPOSASE INSF FOR INSERTION SEQUENCE IS3B-RELATED"/>
    <property type="match status" value="1"/>
</dbReference>
<dbReference type="PROSITE" id="PS50994">
    <property type="entry name" value="INTEGRASE"/>
    <property type="match status" value="1"/>
</dbReference>
<dbReference type="InterPro" id="IPR001584">
    <property type="entry name" value="Integrase_cat-core"/>
</dbReference>
<dbReference type="GO" id="GO:0015074">
    <property type="term" value="P:DNA integration"/>
    <property type="evidence" value="ECO:0007669"/>
    <property type="project" value="InterPro"/>
</dbReference>
<dbReference type="PANTHER" id="PTHR46889:SF4">
    <property type="entry name" value="TRANSPOSASE INSO FOR INSERTION SEQUENCE ELEMENT IS911B-RELATED"/>
    <property type="match status" value="1"/>
</dbReference>
<dbReference type="InterPro" id="IPR012337">
    <property type="entry name" value="RNaseH-like_sf"/>
</dbReference>
<accession>A0A9D7HVA3</accession>
<sequence>MKYAWIESHRDQFSVSSMCRLLGVSSSGLHAWRSRPPSQRSRDDARLVQELRARHARRRGKYGRPRLTADLREAGTRINHKRVYRLMRHAGLHARVRRRFVRTTDSRHGFAVAPNLLAQRFEAPAPDRLWLADITYVGTDEGWLYVAIVMDLFSRKFVGWAMSAHIDTALTRSALSLALGRRQPGKDLVHHSDRGSQYCASDYRRQLADAGITVSMSRRANCYDNAPMESANGTLKLERVHDQHYATRRQAIDGLTAYFGYYNHASWCPTSLCA</sequence>
<dbReference type="InterPro" id="IPR036397">
    <property type="entry name" value="RNaseH_sf"/>
</dbReference>
<dbReference type="Pfam" id="PF13276">
    <property type="entry name" value="HTH_21"/>
    <property type="match status" value="1"/>
</dbReference>
<dbReference type="InterPro" id="IPR048020">
    <property type="entry name" value="Transpos_IS3"/>
</dbReference>
<evidence type="ECO:0000313" key="2">
    <source>
        <dbReference type="EMBL" id="MBK6974470.1"/>
    </source>
</evidence>
<organism evidence="2 3">
    <name type="scientific">Candidatus Methylophosphatis roskildensis</name>
    <dbReference type="NCBI Taxonomy" id="2899263"/>
    <lineage>
        <taxon>Bacteria</taxon>
        <taxon>Pseudomonadati</taxon>
        <taxon>Pseudomonadota</taxon>
        <taxon>Betaproteobacteria</taxon>
        <taxon>Nitrosomonadales</taxon>
        <taxon>Sterolibacteriaceae</taxon>
        <taxon>Candidatus Methylophosphatis</taxon>
    </lineage>
</organism>
<feature type="domain" description="Integrase catalytic" evidence="1">
    <location>
        <begin position="122"/>
        <end position="274"/>
    </location>
</feature>
<dbReference type="Proteomes" id="UP000807785">
    <property type="component" value="Unassembled WGS sequence"/>
</dbReference>
<evidence type="ECO:0000313" key="3">
    <source>
        <dbReference type="Proteomes" id="UP000807785"/>
    </source>
</evidence>
<protein>
    <submittedName>
        <fullName evidence="2">IS3 family transposase</fullName>
    </submittedName>
</protein>